<protein>
    <recommendedName>
        <fullName evidence="4">K Homology domain-containing protein</fullName>
    </recommendedName>
</protein>
<dbReference type="Gene3D" id="3.30.1370.10">
    <property type="entry name" value="K Homology domain, type 1"/>
    <property type="match status" value="8"/>
</dbReference>
<feature type="domain" description="K Homology" evidence="4">
    <location>
        <begin position="527"/>
        <end position="603"/>
    </location>
</feature>
<gene>
    <name evidence="5" type="ORF">MEQU1_000902</name>
</gene>
<feature type="domain" description="K Homology" evidence="4">
    <location>
        <begin position="612"/>
        <end position="684"/>
    </location>
</feature>
<dbReference type="Proteomes" id="UP001214415">
    <property type="component" value="Chromosome 2"/>
</dbReference>
<feature type="domain" description="K Homology" evidence="4">
    <location>
        <begin position="838"/>
        <end position="913"/>
    </location>
</feature>
<keyword evidence="2" id="KW-0694">RNA-binding</keyword>
<dbReference type="InterPro" id="IPR036612">
    <property type="entry name" value="KH_dom_type_1_sf"/>
</dbReference>
<name>A0AAF0IYI1_9BASI</name>
<keyword evidence="6" id="KW-1185">Reference proteome</keyword>
<feature type="domain" description="K Homology" evidence="4">
    <location>
        <begin position="917"/>
        <end position="1002"/>
    </location>
</feature>
<evidence type="ECO:0000313" key="5">
    <source>
        <dbReference type="EMBL" id="WFD22237.1"/>
    </source>
</evidence>
<accession>A0AAF0IYI1</accession>
<dbReference type="CDD" id="cd00105">
    <property type="entry name" value="KH-I"/>
    <property type="match status" value="1"/>
</dbReference>
<evidence type="ECO:0000256" key="1">
    <source>
        <dbReference type="ARBA" id="ARBA00022737"/>
    </source>
</evidence>
<dbReference type="InterPro" id="IPR004087">
    <property type="entry name" value="KH_dom"/>
</dbReference>
<proteinExistence type="predicted"/>
<feature type="domain" description="K Homology" evidence="4">
    <location>
        <begin position="142"/>
        <end position="223"/>
    </location>
</feature>
<evidence type="ECO:0000259" key="4">
    <source>
        <dbReference type="SMART" id="SM00322"/>
    </source>
</evidence>
<sequence length="1026" mass="110425">MQDAGEASTPMADPFPSLGEPVSAAPAPSKPRCEAKPDMSSEDAFPTLGASAVRTQRAPTAWVSPVPVIQRVMHQATVSLRLSDEQLAKLNTVLPKVQAKCPTVKIEASTTRKTGNTTFIFKGANEAAVQLAKKELTVQLARRITTTVLVPASLRAHVIGAGGKHIKSITEQTGVRIHVPPRTADAPVDEVDDPLLGEQMEITIEGDEIHANEAQAMIQAMIAERTSKLSQRLAHIEPEFYPFLAGARGARLEALMANEGRGEVTIKVPPPHRRDAPILVHGERASVGAVVDAIEAQVRDMRATFHTLSLTIPKRQHTCLVGDSAADILAATRCSIELPPTHDASECVTIRGPQTQLPLALTAALERANAITVKVVDVGALHPEADKQHARYLVQWLSGKAPRADGVQVFLPTVAALDAGRAHVDVVGEDEEAVARVHRELEQLVRPLGPSALRVTELDPLAHPLVVGKRHQLLKGYEARGVDVLVPPEHSGRSDVLLVHRGAEAERAAALEAVLQELTTAAASVANLRTEHLSIPAQYHSKILGPDRTVLNALMGEDRMHVVLGRQGTAPADVGPRTDDSVVVRGAPAAVERVVARLQQLAADAEQDSIENSFVDELHVPGVYVPRLIGRGGAAVAKLRDELGVRVDFPDADDKTRAKTVPIVLTGRKECVAEAKARLNAQVQRLADETTVRLRVPSDMHGALIGPGGKYVSRLQDKYGVRILFPRGDDEAQAADEVSVRGGKRGVAEAQAELLELLAYEQERNQAEELPVPQRAVARILGRGGATINQLRLETGADIDVEREADASGHAILRLRGSRAAIEAVRTAIQAIVADVEREAELQLDIPSQFHAQLIGQGGQHLRDLIVRAGGPTEPRAQAQMVRFARDHSNTVTVRAEQAVAQRIAELLQNEARALSERVVHGAVAPPRVHGQLVARGGRRHSPWQQEHGVQIVLPHWREYAELEAPANAADLADADPAHIVKVLGGAENVQHVLQAIDALVAADAQRRRPRVPRAARVDDDDDADV</sequence>
<dbReference type="SUPFAM" id="SSF54791">
    <property type="entry name" value="Eukaryotic type KH-domain (KH-domain type I)"/>
    <property type="match status" value="7"/>
</dbReference>
<feature type="domain" description="K Homology" evidence="4">
    <location>
        <begin position="304"/>
        <end position="369"/>
    </location>
</feature>
<dbReference type="PANTHER" id="PTHR10288">
    <property type="entry name" value="KH DOMAIN CONTAINING RNA BINDING PROTEIN"/>
    <property type="match status" value="1"/>
</dbReference>
<keyword evidence="1" id="KW-0677">Repeat</keyword>
<feature type="domain" description="K Homology" evidence="4">
    <location>
        <begin position="764"/>
        <end position="834"/>
    </location>
</feature>
<evidence type="ECO:0000313" key="6">
    <source>
        <dbReference type="Proteomes" id="UP001214415"/>
    </source>
</evidence>
<feature type="domain" description="K Homology" evidence="4">
    <location>
        <begin position="688"/>
        <end position="759"/>
    </location>
</feature>
<dbReference type="CDD" id="cd22408">
    <property type="entry name" value="KH-I_Vigilin_rpt4"/>
    <property type="match status" value="1"/>
</dbReference>
<dbReference type="CDD" id="cd22448">
    <property type="entry name" value="KH-I_ScSCP160_rpt3"/>
    <property type="match status" value="1"/>
</dbReference>
<dbReference type="InterPro" id="IPR004088">
    <property type="entry name" value="KH_dom_type_1"/>
</dbReference>
<dbReference type="EMBL" id="CP119901">
    <property type="protein sequence ID" value="WFD22237.1"/>
    <property type="molecule type" value="Genomic_DNA"/>
</dbReference>
<dbReference type="PROSITE" id="PS50084">
    <property type="entry name" value="KH_TYPE_1"/>
    <property type="match status" value="5"/>
</dbReference>
<dbReference type="Pfam" id="PF00013">
    <property type="entry name" value="KH_1"/>
    <property type="match status" value="4"/>
</dbReference>
<feature type="region of interest" description="Disordered" evidence="3">
    <location>
        <begin position="1"/>
        <end position="45"/>
    </location>
</feature>
<reference evidence="5" key="1">
    <citation type="submission" date="2023-03" db="EMBL/GenBank/DDBJ databases">
        <title>Mating type loci evolution in Malassezia.</title>
        <authorList>
            <person name="Coelho M.A."/>
        </authorList>
    </citation>
    <scope>NUCLEOTIDE SEQUENCE</scope>
    <source>
        <strain evidence="5">CBS 12830</strain>
    </source>
</reference>
<dbReference type="GO" id="GO:0003723">
    <property type="term" value="F:RNA binding"/>
    <property type="evidence" value="ECO:0007669"/>
    <property type="project" value="UniProtKB-UniRule"/>
</dbReference>
<dbReference type="AlphaFoldDB" id="A0AAF0IYI1"/>
<evidence type="ECO:0000256" key="3">
    <source>
        <dbReference type="SAM" id="MobiDB-lite"/>
    </source>
</evidence>
<organism evidence="5 6">
    <name type="scientific">Malassezia equina</name>
    <dbReference type="NCBI Taxonomy" id="1381935"/>
    <lineage>
        <taxon>Eukaryota</taxon>
        <taxon>Fungi</taxon>
        <taxon>Dikarya</taxon>
        <taxon>Basidiomycota</taxon>
        <taxon>Ustilaginomycotina</taxon>
        <taxon>Malasseziomycetes</taxon>
        <taxon>Malasseziales</taxon>
        <taxon>Malasseziaceae</taxon>
        <taxon>Malassezia</taxon>
    </lineage>
</organism>
<feature type="domain" description="K Homology" evidence="4">
    <location>
        <begin position="227"/>
        <end position="299"/>
    </location>
</feature>
<evidence type="ECO:0000256" key="2">
    <source>
        <dbReference type="PROSITE-ProRule" id="PRU00117"/>
    </source>
</evidence>
<dbReference type="SMART" id="SM00322">
    <property type="entry name" value="KH"/>
    <property type="match status" value="9"/>
</dbReference>